<feature type="transmembrane region" description="Helical" evidence="12">
    <location>
        <begin position="494"/>
        <end position="515"/>
    </location>
</feature>
<dbReference type="GO" id="GO:0015293">
    <property type="term" value="F:symporter activity"/>
    <property type="evidence" value="ECO:0007669"/>
    <property type="project" value="TreeGrafter"/>
</dbReference>
<evidence type="ECO:0000256" key="1">
    <source>
        <dbReference type="ARBA" id="ARBA00004651"/>
    </source>
</evidence>
<evidence type="ECO:0000256" key="11">
    <source>
        <dbReference type="RuleBase" id="RU362091"/>
    </source>
</evidence>
<feature type="transmembrane region" description="Helical" evidence="12">
    <location>
        <begin position="387"/>
        <end position="407"/>
    </location>
</feature>
<accession>A0AAW1D2D0</accession>
<evidence type="ECO:0000256" key="4">
    <source>
        <dbReference type="ARBA" id="ARBA00022475"/>
    </source>
</evidence>
<feature type="transmembrane region" description="Helical" evidence="12">
    <location>
        <begin position="15"/>
        <end position="36"/>
    </location>
</feature>
<dbReference type="InterPro" id="IPR001734">
    <property type="entry name" value="Na/solute_symporter"/>
</dbReference>
<evidence type="ECO:0000313" key="13">
    <source>
        <dbReference type="EMBL" id="KAK9502719.1"/>
    </source>
</evidence>
<evidence type="ECO:0000313" key="14">
    <source>
        <dbReference type="Proteomes" id="UP001461498"/>
    </source>
</evidence>
<dbReference type="AlphaFoldDB" id="A0AAW1D2D0"/>
<dbReference type="NCBIfam" id="TIGR00813">
    <property type="entry name" value="sss"/>
    <property type="match status" value="1"/>
</dbReference>
<comment type="subcellular location">
    <subcellularLocation>
        <location evidence="1">Cell membrane</location>
        <topology evidence="1">Multi-pass membrane protein</topology>
    </subcellularLocation>
</comment>
<keyword evidence="3" id="KW-0813">Transport</keyword>
<gene>
    <name evidence="13" type="ORF">O3M35_011433</name>
</gene>
<keyword evidence="4" id="KW-1003">Cell membrane</keyword>
<evidence type="ECO:0000256" key="7">
    <source>
        <dbReference type="ARBA" id="ARBA00023053"/>
    </source>
</evidence>
<evidence type="ECO:0000256" key="8">
    <source>
        <dbReference type="ARBA" id="ARBA00023065"/>
    </source>
</evidence>
<keyword evidence="10" id="KW-0739">Sodium transport</keyword>
<protein>
    <recommendedName>
        <fullName evidence="15">Sodium-coupled monocarboxylate transporter 1</fullName>
    </recommendedName>
</protein>
<dbReference type="InterPro" id="IPR038377">
    <property type="entry name" value="Na/Glc_symporter_sf"/>
</dbReference>
<name>A0AAW1D2D0_9HEMI</name>
<keyword evidence="6 12" id="KW-1133">Transmembrane helix</keyword>
<evidence type="ECO:0000256" key="3">
    <source>
        <dbReference type="ARBA" id="ARBA00022448"/>
    </source>
</evidence>
<evidence type="ECO:0000256" key="5">
    <source>
        <dbReference type="ARBA" id="ARBA00022692"/>
    </source>
</evidence>
<dbReference type="PANTHER" id="PTHR42985">
    <property type="entry name" value="SODIUM-COUPLED MONOCARBOXYLATE TRANSPORTER"/>
    <property type="match status" value="1"/>
</dbReference>
<dbReference type="Gene3D" id="1.20.1730.10">
    <property type="entry name" value="Sodium/glucose cotransporter"/>
    <property type="match status" value="1"/>
</dbReference>
<feature type="transmembrane region" description="Helical" evidence="12">
    <location>
        <begin position="132"/>
        <end position="157"/>
    </location>
</feature>
<proteinExistence type="inferred from homology"/>
<evidence type="ECO:0000256" key="10">
    <source>
        <dbReference type="ARBA" id="ARBA00023201"/>
    </source>
</evidence>
<feature type="transmembrane region" description="Helical" evidence="12">
    <location>
        <begin position="197"/>
        <end position="217"/>
    </location>
</feature>
<feature type="transmembrane region" description="Helical" evidence="12">
    <location>
        <begin position="244"/>
        <end position="263"/>
    </location>
</feature>
<keyword evidence="7" id="KW-0915">Sodium</keyword>
<evidence type="ECO:0000256" key="9">
    <source>
        <dbReference type="ARBA" id="ARBA00023136"/>
    </source>
</evidence>
<dbReference type="Proteomes" id="UP001461498">
    <property type="component" value="Unassembled WGS sequence"/>
</dbReference>
<comment type="similarity">
    <text evidence="2 11">Belongs to the sodium:solute symporter (SSF) (TC 2.A.21) family.</text>
</comment>
<feature type="transmembrane region" description="Helical" evidence="12">
    <location>
        <begin position="57"/>
        <end position="76"/>
    </location>
</feature>
<dbReference type="CDD" id="cd11492">
    <property type="entry name" value="SLC5sbd_NIS-SMVT"/>
    <property type="match status" value="1"/>
</dbReference>
<dbReference type="InterPro" id="IPR051163">
    <property type="entry name" value="Sodium:Solute_Symporter_SSF"/>
</dbReference>
<dbReference type="EMBL" id="JAPXFL010000008">
    <property type="protein sequence ID" value="KAK9502719.1"/>
    <property type="molecule type" value="Genomic_DNA"/>
</dbReference>
<feature type="transmembrane region" description="Helical" evidence="12">
    <location>
        <begin position="343"/>
        <end position="366"/>
    </location>
</feature>
<dbReference type="PANTHER" id="PTHR42985:SF21">
    <property type="entry name" value="SODIUM-DEPENDENT MULTIVITAMIN TRANSPORTER-LIKE PROTEIN"/>
    <property type="match status" value="1"/>
</dbReference>
<feature type="transmembrane region" description="Helical" evidence="12">
    <location>
        <begin position="284"/>
        <end position="305"/>
    </location>
</feature>
<evidence type="ECO:0000256" key="2">
    <source>
        <dbReference type="ARBA" id="ARBA00006434"/>
    </source>
</evidence>
<keyword evidence="5 12" id="KW-0812">Transmembrane</keyword>
<organism evidence="13 14">
    <name type="scientific">Rhynocoris fuscipes</name>
    <dbReference type="NCBI Taxonomy" id="488301"/>
    <lineage>
        <taxon>Eukaryota</taxon>
        <taxon>Metazoa</taxon>
        <taxon>Ecdysozoa</taxon>
        <taxon>Arthropoda</taxon>
        <taxon>Hexapoda</taxon>
        <taxon>Insecta</taxon>
        <taxon>Pterygota</taxon>
        <taxon>Neoptera</taxon>
        <taxon>Paraneoptera</taxon>
        <taxon>Hemiptera</taxon>
        <taxon>Heteroptera</taxon>
        <taxon>Panheteroptera</taxon>
        <taxon>Cimicomorpha</taxon>
        <taxon>Reduviidae</taxon>
        <taxon>Harpactorinae</taxon>
        <taxon>Harpactorini</taxon>
        <taxon>Rhynocoris</taxon>
    </lineage>
</organism>
<dbReference type="PROSITE" id="PS50283">
    <property type="entry name" value="NA_SOLUT_SYMP_3"/>
    <property type="match status" value="1"/>
</dbReference>
<comment type="caution">
    <text evidence="13">The sequence shown here is derived from an EMBL/GenBank/DDBJ whole genome shotgun (WGS) entry which is preliminary data.</text>
</comment>
<dbReference type="Pfam" id="PF00474">
    <property type="entry name" value="SSF"/>
    <property type="match status" value="1"/>
</dbReference>
<evidence type="ECO:0008006" key="15">
    <source>
        <dbReference type="Google" id="ProtNLM"/>
    </source>
</evidence>
<keyword evidence="9 12" id="KW-0472">Membrane</keyword>
<dbReference type="GO" id="GO:0006814">
    <property type="term" value="P:sodium ion transport"/>
    <property type="evidence" value="ECO:0007669"/>
    <property type="project" value="UniProtKB-KW"/>
</dbReference>
<evidence type="ECO:0000256" key="6">
    <source>
        <dbReference type="ARBA" id="ARBA00022989"/>
    </source>
</evidence>
<dbReference type="GO" id="GO:0005886">
    <property type="term" value="C:plasma membrane"/>
    <property type="evidence" value="ECO:0007669"/>
    <property type="project" value="UniProtKB-SubCell"/>
</dbReference>
<keyword evidence="14" id="KW-1185">Reference proteome</keyword>
<keyword evidence="8" id="KW-0406">Ion transport</keyword>
<feature type="transmembrane region" description="Helical" evidence="12">
    <location>
        <begin position="413"/>
        <end position="431"/>
    </location>
</feature>
<feature type="transmembrane region" description="Helical" evidence="12">
    <location>
        <begin position="163"/>
        <end position="185"/>
    </location>
</feature>
<feature type="transmembrane region" description="Helical" evidence="12">
    <location>
        <begin position="88"/>
        <end position="111"/>
    </location>
</feature>
<evidence type="ECO:0000256" key="12">
    <source>
        <dbReference type="SAM" id="Phobius"/>
    </source>
</evidence>
<sequence>MPQHQTLLTVSELNWFEFLVFFGMLAASALIGIYFGCIKSAQDTVKEYMLGGKRMPLFPIAMSMIASFISGITLLGIPSETYLFGTQLYMICWAIIISIIILNVFYLPILYHLGSTSIYEYLERRFNSTARCIGSLLYSLSLVLYIPVVIYVPALAFNQVTGMPLHILAPIICTVCIFYTTLGGLKAVVWSDALQSFFTLASLLAVLFLGVSNVGGFKRILEISEQGERIEFFNFDPDPFKRNTFWTVMVGSLVNWITFVTFYPGAYQRYISLPTYKQAKLVSYVMALGIFVIKTITTVIGLIIYTKYHDCDPVATKVVSKVGQILPHFVLDVSRNYPGLTGLFLSGVVSTALSTMSTSLNAVAGTMFEDFIKPLLPWKASDKQSSFIMKCLVIITGLICTGMVFVVANMGTIMQGAIVGSLTGLGVAIWVSMGAQLAIARGDISFPGKVTSIDNCPPNMTLPEGLNSTRFGNPGYGTIVNIAESVPYPYRISYLYIGLIGLSVALIVGTIVSLLTGPQNIAELDPALIIPQLRWLIPHYKDKSTELNDLDKYTAVATEESQKEEGKQTDD</sequence>
<reference evidence="13 14" key="1">
    <citation type="submission" date="2022-12" db="EMBL/GenBank/DDBJ databases">
        <title>Chromosome-level genome assembly of true bugs.</title>
        <authorList>
            <person name="Ma L."/>
            <person name="Li H."/>
        </authorList>
    </citation>
    <scope>NUCLEOTIDE SEQUENCE [LARGE SCALE GENOMIC DNA]</scope>
    <source>
        <strain evidence="13">Lab_2022b</strain>
    </source>
</reference>